<reference evidence="6 7" key="1">
    <citation type="submission" date="2018-03" db="EMBL/GenBank/DDBJ databases">
        <title>Genomic Encyclopedia of Type Strains, Phase III (KMG-III): the genomes of soil and plant-associated and newly described type strains.</title>
        <authorList>
            <person name="Whitman W."/>
        </authorList>
    </citation>
    <scope>NUCLEOTIDE SEQUENCE [LARGE SCALE GENOMIC DNA]</scope>
    <source>
        <strain evidence="6 7">CGMCC 4.7104</strain>
    </source>
</reference>
<dbReference type="Gene3D" id="1.10.510.40">
    <property type="match status" value="1"/>
</dbReference>
<dbReference type="RefSeq" id="WP_181307984.1">
    <property type="nucleotide sequence ID" value="NZ_PVNG01000015.1"/>
</dbReference>
<sequence length="564" mass="60106">MASTDGLLPSPEPEREAATRASALAVTALLNCLIREVARPDPASRRPDGAGGHPGRPGDYILPATGHVLRVGGDRYPAAPSLRTPDGWCPLELPELVALTAAELRAGTGARNDELLAEILHSRDVTAALLLARRAAVPPPDLYLRSEQALVAGHRYHPAPKARGGGSPESWLPYAPEVGASFALPLLGVPVEDLVEEGDAGALDLLGDSAGHGLALLPAHPWQITLLGGPPGVSPDGRPGDRPGHPLGDRPGDLVGGLRGGRLRQLGFTGATAVATASIRTVYLPEPDLFCKFSLDVRITNDVRRLWLHDLRRLTLVTALLDEVFDDLPGHLPRPAVLRDRGWRGARLGGDGGEALAVIVRDGLGGHLRPGLTALLAAGVSEGFPGNPLDALDEAAAFVWWDRYLEHVVPPVLHAYLRHGLVLESHLQNVLVAVDELGLPAQVLFRDAEGVKLVAERYPRLSAPVLGAGRAWERLVYCLLTNNLCEIAGAVAERHPRLRGELWARARAVFAAAAKDHGDPAELRDLLAATHIPAKANLLLRWLDADGGAMRWVPIPNPLRLFTA</sequence>
<evidence type="ECO:0000313" key="7">
    <source>
        <dbReference type="Proteomes" id="UP000238312"/>
    </source>
</evidence>
<feature type="region of interest" description="Disordered" evidence="3">
    <location>
        <begin position="40"/>
        <end position="59"/>
    </location>
</feature>
<accession>A0A2T0MRZ7</accession>
<dbReference type="GO" id="GO:0019290">
    <property type="term" value="P:siderophore biosynthetic process"/>
    <property type="evidence" value="ECO:0007669"/>
    <property type="project" value="InterPro"/>
</dbReference>
<dbReference type="GO" id="GO:0016881">
    <property type="term" value="F:acid-amino acid ligase activity"/>
    <property type="evidence" value="ECO:0007669"/>
    <property type="project" value="UniProtKB-ARBA"/>
</dbReference>
<evidence type="ECO:0000256" key="2">
    <source>
        <dbReference type="ARBA" id="ARBA00007832"/>
    </source>
</evidence>
<evidence type="ECO:0000259" key="4">
    <source>
        <dbReference type="Pfam" id="PF04183"/>
    </source>
</evidence>
<feature type="compositionally biased region" description="Basic and acidic residues" evidence="3">
    <location>
        <begin position="238"/>
        <end position="252"/>
    </location>
</feature>
<name>A0A2T0MRZ7_9ACTN</name>
<gene>
    <name evidence="6" type="ORF">B0I32_11583</name>
</gene>
<organism evidence="6 7">
    <name type="scientific">Nonomuraea fuscirosea</name>
    <dbReference type="NCBI Taxonomy" id="1291556"/>
    <lineage>
        <taxon>Bacteria</taxon>
        <taxon>Bacillati</taxon>
        <taxon>Actinomycetota</taxon>
        <taxon>Actinomycetes</taxon>
        <taxon>Streptosporangiales</taxon>
        <taxon>Streptosporangiaceae</taxon>
        <taxon>Nonomuraea</taxon>
    </lineage>
</organism>
<dbReference type="AlphaFoldDB" id="A0A2T0MRZ7"/>
<dbReference type="InterPro" id="IPR007310">
    <property type="entry name" value="Aerobactin_biosyn_IucA/IucC_N"/>
</dbReference>
<protein>
    <submittedName>
        <fullName evidence="6">Siderophore synthetase component</fullName>
    </submittedName>
</protein>
<evidence type="ECO:0000256" key="3">
    <source>
        <dbReference type="SAM" id="MobiDB-lite"/>
    </source>
</evidence>
<dbReference type="Pfam" id="PF06276">
    <property type="entry name" value="FhuF"/>
    <property type="match status" value="1"/>
</dbReference>
<dbReference type="PANTHER" id="PTHR34384">
    <property type="entry name" value="L-2,3-DIAMINOPROPANOATE--CITRATE LIGASE"/>
    <property type="match status" value="1"/>
</dbReference>
<feature type="region of interest" description="Disordered" evidence="3">
    <location>
        <begin position="228"/>
        <end position="254"/>
    </location>
</feature>
<feature type="domain" description="Aerobactin siderophore biosynthesis IucA/IucC N-terminal" evidence="4">
    <location>
        <begin position="259"/>
        <end position="379"/>
    </location>
</feature>
<dbReference type="InterPro" id="IPR037455">
    <property type="entry name" value="LucA/IucC-like"/>
</dbReference>
<evidence type="ECO:0000259" key="5">
    <source>
        <dbReference type="Pfam" id="PF06276"/>
    </source>
</evidence>
<keyword evidence="7" id="KW-1185">Reference proteome</keyword>
<comment type="similarity">
    <text evidence="2">Belongs to the IucA/IucC family.</text>
</comment>
<evidence type="ECO:0000313" key="6">
    <source>
        <dbReference type="EMBL" id="PRX61229.1"/>
    </source>
</evidence>
<feature type="domain" description="Aerobactin siderophore biosynthesis IucA/IucC N-terminal" evidence="4">
    <location>
        <begin position="143"/>
        <end position="225"/>
    </location>
</feature>
<dbReference type="EMBL" id="PVNG01000015">
    <property type="protein sequence ID" value="PRX61229.1"/>
    <property type="molecule type" value="Genomic_DNA"/>
</dbReference>
<dbReference type="Pfam" id="PF04183">
    <property type="entry name" value="IucA_IucC"/>
    <property type="match status" value="2"/>
</dbReference>
<comment type="caution">
    <text evidence="6">The sequence shown here is derived from an EMBL/GenBank/DDBJ whole genome shotgun (WGS) entry which is preliminary data.</text>
</comment>
<dbReference type="PANTHER" id="PTHR34384:SF5">
    <property type="entry name" value="L-2,3-DIAMINOPROPANOATE--CITRATE LIGASE"/>
    <property type="match status" value="1"/>
</dbReference>
<dbReference type="InterPro" id="IPR022770">
    <property type="entry name" value="IucA/IucC-like_C"/>
</dbReference>
<dbReference type="Proteomes" id="UP000238312">
    <property type="component" value="Unassembled WGS sequence"/>
</dbReference>
<evidence type="ECO:0000256" key="1">
    <source>
        <dbReference type="ARBA" id="ARBA00004924"/>
    </source>
</evidence>
<comment type="pathway">
    <text evidence="1">Siderophore biosynthesis.</text>
</comment>
<feature type="domain" description="Aerobactin siderophore biosynthesis IucA/IucC-like C-terminal" evidence="5">
    <location>
        <begin position="400"/>
        <end position="547"/>
    </location>
</feature>
<proteinExistence type="inferred from homology"/>